<name>A0ABR3B334_PHYBL</name>
<dbReference type="PANTHER" id="PTHR43830:SF3">
    <property type="entry name" value="PROTEIN PSP1"/>
    <property type="match status" value="1"/>
</dbReference>
<keyword evidence="3" id="KW-1185">Reference proteome</keyword>
<evidence type="ECO:0000313" key="3">
    <source>
        <dbReference type="Proteomes" id="UP001448207"/>
    </source>
</evidence>
<dbReference type="InterPro" id="IPR007557">
    <property type="entry name" value="PSP1_C"/>
</dbReference>
<organism evidence="2 3">
    <name type="scientific">Phycomyces blakesleeanus</name>
    <dbReference type="NCBI Taxonomy" id="4837"/>
    <lineage>
        <taxon>Eukaryota</taxon>
        <taxon>Fungi</taxon>
        <taxon>Fungi incertae sedis</taxon>
        <taxon>Mucoromycota</taxon>
        <taxon>Mucoromycotina</taxon>
        <taxon>Mucoromycetes</taxon>
        <taxon>Mucorales</taxon>
        <taxon>Phycomycetaceae</taxon>
        <taxon>Phycomyces</taxon>
    </lineage>
</organism>
<dbReference type="NCBIfam" id="NF041131">
    <property type="entry name" value="RicT_YaaT_fam"/>
    <property type="match status" value="1"/>
</dbReference>
<proteinExistence type="predicted"/>
<evidence type="ECO:0000259" key="1">
    <source>
        <dbReference type="PROSITE" id="PS51411"/>
    </source>
</evidence>
<dbReference type="InterPro" id="IPR047767">
    <property type="entry name" value="PSP1-like"/>
</dbReference>
<reference evidence="2 3" key="1">
    <citation type="submission" date="2024-04" db="EMBL/GenBank/DDBJ databases">
        <title>Symmetric and asymmetric DNA N6-adenine methylation regulates different biological responses in Mucorales.</title>
        <authorList>
            <consortium name="Lawrence Berkeley National Laboratory"/>
            <person name="Lax C."/>
            <person name="Mondo S.J."/>
            <person name="Osorio-Concepcion M."/>
            <person name="Muszewska A."/>
            <person name="Corrochano-Luque M."/>
            <person name="Gutierrez G."/>
            <person name="Riley R."/>
            <person name="Lipzen A."/>
            <person name="Guo J."/>
            <person name="Hundley H."/>
            <person name="Amirebrahimi M."/>
            <person name="Ng V."/>
            <person name="Lorenzo-Gutierrez D."/>
            <person name="Binder U."/>
            <person name="Yang J."/>
            <person name="Song Y."/>
            <person name="Canovas D."/>
            <person name="Navarro E."/>
            <person name="Freitag M."/>
            <person name="Gabaldon T."/>
            <person name="Grigoriev I.V."/>
            <person name="Corrochano L.M."/>
            <person name="Nicolas F.E."/>
            <person name="Garre V."/>
        </authorList>
    </citation>
    <scope>NUCLEOTIDE SEQUENCE [LARGE SCALE GENOMIC DNA]</scope>
    <source>
        <strain evidence="2 3">L51</strain>
    </source>
</reference>
<accession>A0ABR3B334</accession>
<protein>
    <submittedName>
        <fullName evidence="2">PSP1 C-terminal conserved region-domain-containing protein</fullName>
    </submittedName>
</protein>
<gene>
    <name evidence="2" type="ORF">J3Q64DRAFT_1638091</name>
</gene>
<dbReference type="PANTHER" id="PTHR43830">
    <property type="entry name" value="PROTEIN PSP1"/>
    <property type="match status" value="1"/>
</dbReference>
<comment type="caution">
    <text evidence="2">The sequence shown here is derived from an EMBL/GenBank/DDBJ whole genome shotgun (WGS) entry which is preliminary data.</text>
</comment>
<dbReference type="Proteomes" id="UP001448207">
    <property type="component" value="Unassembled WGS sequence"/>
</dbReference>
<dbReference type="PROSITE" id="PS51411">
    <property type="entry name" value="PSP1_C"/>
    <property type="match status" value="1"/>
</dbReference>
<feature type="domain" description="PSP1 C-terminal" evidence="1">
    <location>
        <begin position="73"/>
        <end position="155"/>
    </location>
</feature>
<dbReference type="EMBL" id="JBCLYO010000006">
    <property type="protein sequence ID" value="KAL0087920.1"/>
    <property type="molecule type" value="Genomic_DNA"/>
</dbReference>
<sequence>MLIFKIRCTVLLNSGSGRVEGLFIKSSLLSNIKELDYVIVEGDRGIDLGRVIELDLSKNKAKMINKKGPKSFRRVLRLATRKEIKRYWKNIIMASQAVNICQKKIDRQKLPVDLVNAEYQWDQEKITFFFNAKTRVDFRQLVVFLYTKFQARIWM</sequence>
<evidence type="ECO:0000313" key="2">
    <source>
        <dbReference type="EMBL" id="KAL0087920.1"/>
    </source>
</evidence>
<dbReference type="Pfam" id="PF04468">
    <property type="entry name" value="PSP1"/>
    <property type="match status" value="1"/>
</dbReference>